<comment type="caution">
    <text evidence="1">The sequence shown here is derived from an EMBL/GenBank/DDBJ whole genome shotgun (WGS) entry which is preliminary data.</text>
</comment>
<keyword evidence="2" id="KW-1185">Reference proteome</keyword>
<accession>A0A4Y3R0G1</accession>
<dbReference type="EMBL" id="BJMM01000012">
    <property type="protein sequence ID" value="GEB50407.1"/>
    <property type="molecule type" value="Genomic_DNA"/>
</dbReference>
<evidence type="ECO:0000313" key="2">
    <source>
        <dbReference type="Proteomes" id="UP000319210"/>
    </source>
</evidence>
<protein>
    <submittedName>
        <fullName evidence="1">Uncharacterized protein</fullName>
    </submittedName>
</protein>
<dbReference type="Proteomes" id="UP000319210">
    <property type="component" value="Unassembled WGS sequence"/>
</dbReference>
<evidence type="ECO:0000313" key="1">
    <source>
        <dbReference type="EMBL" id="GEB50407.1"/>
    </source>
</evidence>
<gene>
    <name evidence="1" type="ORF">SCA03_29580</name>
</gene>
<dbReference type="RefSeq" id="WP_086814102.1">
    <property type="nucleotide sequence ID" value="NZ_BJMM01000012.1"/>
</dbReference>
<dbReference type="AlphaFoldDB" id="A0A4Y3R0G1"/>
<organism evidence="1 2">
    <name type="scientific">Streptomyces cacaoi</name>
    <dbReference type="NCBI Taxonomy" id="1898"/>
    <lineage>
        <taxon>Bacteria</taxon>
        <taxon>Bacillati</taxon>
        <taxon>Actinomycetota</taxon>
        <taxon>Actinomycetes</taxon>
        <taxon>Kitasatosporales</taxon>
        <taxon>Streptomycetaceae</taxon>
        <taxon>Streptomyces</taxon>
    </lineage>
</organism>
<proteinExistence type="predicted"/>
<name>A0A4Y3R0G1_STRCI</name>
<sequence>MIREFADFVATDMSTDDIVEVALTTVDASAPATRGDVAAATAELLALAIQTEDQQAEDLQDRLHGLHSAITSLEIRLAALERAVPRTTAA</sequence>
<reference evidence="1 2" key="1">
    <citation type="submission" date="2019-06" db="EMBL/GenBank/DDBJ databases">
        <title>Whole genome shotgun sequence of Streptomyces cacaoi subsp. cacaoi NBRC 12748.</title>
        <authorList>
            <person name="Hosoyama A."/>
            <person name="Uohara A."/>
            <person name="Ohji S."/>
            <person name="Ichikawa N."/>
        </authorList>
    </citation>
    <scope>NUCLEOTIDE SEQUENCE [LARGE SCALE GENOMIC DNA]</scope>
    <source>
        <strain evidence="1 2">NBRC 12748</strain>
    </source>
</reference>